<dbReference type="PANTHER" id="PTHR43173:SF28">
    <property type="entry name" value="AARF DOMAIN CONTAINING KINASE 5"/>
    <property type="match status" value="1"/>
</dbReference>
<comment type="similarity">
    <text evidence="1">Belongs to the protein kinase superfamily. ADCK protein kinase family.</text>
</comment>
<dbReference type="CDD" id="cd13969">
    <property type="entry name" value="ADCK1-like"/>
    <property type="match status" value="1"/>
</dbReference>
<accession>A0A9N9QPF0</accession>
<evidence type="ECO:0000313" key="4">
    <source>
        <dbReference type="Proteomes" id="UP001152799"/>
    </source>
</evidence>
<dbReference type="EMBL" id="OU892280">
    <property type="protein sequence ID" value="CAG9767963.1"/>
    <property type="molecule type" value="Genomic_DNA"/>
</dbReference>
<organism evidence="3 4">
    <name type="scientific">Ceutorhynchus assimilis</name>
    <name type="common">cabbage seed weevil</name>
    <dbReference type="NCBI Taxonomy" id="467358"/>
    <lineage>
        <taxon>Eukaryota</taxon>
        <taxon>Metazoa</taxon>
        <taxon>Ecdysozoa</taxon>
        <taxon>Arthropoda</taxon>
        <taxon>Hexapoda</taxon>
        <taxon>Insecta</taxon>
        <taxon>Pterygota</taxon>
        <taxon>Neoptera</taxon>
        <taxon>Endopterygota</taxon>
        <taxon>Coleoptera</taxon>
        <taxon>Polyphaga</taxon>
        <taxon>Cucujiformia</taxon>
        <taxon>Curculionidae</taxon>
        <taxon>Ceutorhynchinae</taxon>
        <taxon>Ceutorhynchus</taxon>
    </lineage>
</organism>
<gene>
    <name evidence="3" type="ORF">CEUTPL_LOCUS8515</name>
</gene>
<dbReference type="InterPro" id="IPR000719">
    <property type="entry name" value="Prot_kinase_dom"/>
</dbReference>
<dbReference type="GO" id="GO:0004672">
    <property type="term" value="F:protein kinase activity"/>
    <property type="evidence" value="ECO:0007669"/>
    <property type="project" value="InterPro"/>
</dbReference>
<evidence type="ECO:0000256" key="1">
    <source>
        <dbReference type="ARBA" id="ARBA00009670"/>
    </source>
</evidence>
<keyword evidence="4" id="KW-1185">Reference proteome</keyword>
<reference evidence="3" key="1">
    <citation type="submission" date="2022-01" db="EMBL/GenBank/DDBJ databases">
        <authorList>
            <person name="King R."/>
        </authorList>
    </citation>
    <scope>NUCLEOTIDE SEQUENCE</scope>
</reference>
<dbReference type="InterPro" id="IPR045307">
    <property type="entry name" value="ADCK1_dom"/>
</dbReference>
<evidence type="ECO:0000259" key="2">
    <source>
        <dbReference type="PROSITE" id="PS50011"/>
    </source>
</evidence>
<name>A0A9N9QPF0_9CUCU</name>
<dbReference type="SMART" id="SM00220">
    <property type="entry name" value="S_TKc"/>
    <property type="match status" value="1"/>
</dbReference>
<protein>
    <recommendedName>
        <fullName evidence="2">Protein kinase domain-containing protein</fullName>
    </recommendedName>
</protein>
<feature type="domain" description="Protein kinase" evidence="2">
    <location>
        <begin position="181"/>
        <end position="470"/>
    </location>
</feature>
<dbReference type="GO" id="GO:0005524">
    <property type="term" value="F:ATP binding"/>
    <property type="evidence" value="ECO:0007669"/>
    <property type="project" value="InterPro"/>
</dbReference>
<dbReference type="PANTHER" id="PTHR43173">
    <property type="entry name" value="ABC1 FAMILY PROTEIN"/>
    <property type="match status" value="1"/>
</dbReference>
<sequence>MTKWTVRLIQKYIAMRSSRRYSREYHNFSENARSRYRKYVITGITTGGLAAVAIGSSDDKNVVLTASGLVRLVRSMKVGLTISLDYYISMLGQSEDDPNYKSKMSQIHLRCAERLRDACLQNGGTYIKLGQGLVSLSHILPREYVSTLKVLQDKCLCRNNEELYEVFKEDFGKSPEDIFETFDCNPIAAASIAQVFEATTKQGKKVAVKVQYNDLQKRLNGDIMTINLLLKIGTWFHPKVDFTWILNDFEEALKQELDFVNEGRNGERCAKDLSHFNYIHVPRVLWEYTNTRVLVTEFIEGIKISDTAKLKKEGFSLVDINYKLFETFGYQIFQTGFVHADPHPGNVLVRKCNGQTELVILDHGLYQTTTKEERMALSHFWKAIVLANHDNMKTYSKSLGVDDYIMLAEVITQSPLRSTNFKLKQKLNKDEEDYMAKVAGERFDMIVNCLQQMPRSLLLIVRNLNTIRAISYDHGCPIDRYAVLARMATKASFQTHGKGILKKALVYPQKVWFETNLFIIRIVTFWRMLILDVLHKMGLAPDVRAIMKEVAYEFQ</sequence>
<dbReference type="AlphaFoldDB" id="A0A9N9QPF0"/>
<dbReference type="Gene3D" id="1.10.510.10">
    <property type="entry name" value="Transferase(Phosphotransferase) domain 1"/>
    <property type="match status" value="1"/>
</dbReference>
<dbReference type="Pfam" id="PF03109">
    <property type="entry name" value="ABC1"/>
    <property type="match status" value="1"/>
</dbReference>
<dbReference type="OrthoDB" id="427480at2759"/>
<dbReference type="Proteomes" id="UP001152799">
    <property type="component" value="Chromosome 4"/>
</dbReference>
<dbReference type="InterPro" id="IPR011009">
    <property type="entry name" value="Kinase-like_dom_sf"/>
</dbReference>
<dbReference type="SUPFAM" id="SSF56112">
    <property type="entry name" value="Protein kinase-like (PK-like)"/>
    <property type="match status" value="1"/>
</dbReference>
<evidence type="ECO:0000313" key="3">
    <source>
        <dbReference type="EMBL" id="CAG9767963.1"/>
    </source>
</evidence>
<dbReference type="PROSITE" id="PS50011">
    <property type="entry name" value="PROTEIN_KINASE_DOM"/>
    <property type="match status" value="1"/>
</dbReference>
<proteinExistence type="inferred from homology"/>
<dbReference type="InterPro" id="IPR004147">
    <property type="entry name" value="ABC1_dom"/>
</dbReference>
<dbReference type="InterPro" id="IPR051130">
    <property type="entry name" value="Mito_struct-func_regulator"/>
</dbReference>